<sequence length="425" mass="48611">MRLLNVDTFTFTDFFGVQPPPYAIASHRWLAGKEAMWEDVQQQKDTGKAGYRKVEGFVSYIKTQIPFVKWLWIDTCCIKQNSDRELSEAINSMFRWYRDAEVCLAYLEDVTTTDDVATFKGSVWFKRGWTLQELLAPGLVVFLSKDWDVIGHKGHSGYGRSRIPVQTGPLLESRIAMITNIPEDVLRDYEASRELDTDKKMNWMTGRETTRGEDLSYCLLGILDVNMNIRYGDGKEKTWARLLQKVSKKGNLTAGTAQDQYRVPFSRRGIPFTDFFVPRDADMQHLTSYFRSTATARQQRVFVVHGMGGSGKTQLCAEFARMYREQFSAVFWLDGSSRDALRQSMFSAALRLPINKGQQSIETPSAGADSAQMSESFLQWLALPDNKDWLLIIDNVDRDWQSQAKDPQAFNYSEFLPKRTTVASS</sequence>
<dbReference type="InterPro" id="IPR027417">
    <property type="entry name" value="P-loop_NTPase"/>
</dbReference>
<accession>A0AAI9EA82</accession>
<feature type="domain" description="Orc1-like AAA ATPase" evidence="2">
    <location>
        <begin position="276"/>
        <end position="400"/>
    </location>
</feature>
<dbReference type="Gene3D" id="3.40.50.300">
    <property type="entry name" value="P-loop containing nucleotide triphosphate hydrolases"/>
    <property type="match status" value="1"/>
</dbReference>
<comment type="caution">
    <text evidence="3">The sequence shown here is derived from an EMBL/GenBank/DDBJ whole genome shotgun (WGS) entry which is preliminary data.</text>
</comment>
<keyword evidence="4" id="KW-1185">Reference proteome</keyword>
<evidence type="ECO:0000313" key="3">
    <source>
        <dbReference type="EMBL" id="CAK3992734.1"/>
    </source>
</evidence>
<dbReference type="Proteomes" id="UP001296104">
    <property type="component" value="Unassembled WGS sequence"/>
</dbReference>
<reference evidence="3" key="1">
    <citation type="submission" date="2023-11" db="EMBL/GenBank/DDBJ databases">
        <authorList>
            <person name="Alioto T."/>
            <person name="Alioto T."/>
            <person name="Gomez Garrido J."/>
        </authorList>
    </citation>
    <scope>NUCLEOTIDE SEQUENCE</scope>
</reference>
<evidence type="ECO:0000259" key="1">
    <source>
        <dbReference type="Pfam" id="PF06985"/>
    </source>
</evidence>
<evidence type="ECO:0008006" key="5">
    <source>
        <dbReference type="Google" id="ProtNLM"/>
    </source>
</evidence>
<evidence type="ECO:0000313" key="4">
    <source>
        <dbReference type="Proteomes" id="UP001296104"/>
    </source>
</evidence>
<dbReference type="EMBL" id="CAVMBE010000020">
    <property type="protein sequence ID" value="CAK3992734.1"/>
    <property type="molecule type" value="Genomic_DNA"/>
</dbReference>
<protein>
    <recommendedName>
        <fullName evidence="5">HET-domain-containing protein</fullName>
    </recommendedName>
</protein>
<dbReference type="InterPro" id="IPR010730">
    <property type="entry name" value="HET"/>
</dbReference>
<dbReference type="InterPro" id="IPR041664">
    <property type="entry name" value="AAA_16"/>
</dbReference>
<organism evidence="3 4">
    <name type="scientific">Lecanosticta acicola</name>
    <dbReference type="NCBI Taxonomy" id="111012"/>
    <lineage>
        <taxon>Eukaryota</taxon>
        <taxon>Fungi</taxon>
        <taxon>Dikarya</taxon>
        <taxon>Ascomycota</taxon>
        <taxon>Pezizomycotina</taxon>
        <taxon>Dothideomycetes</taxon>
        <taxon>Dothideomycetidae</taxon>
        <taxon>Mycosphaerellales</taxon>
        <taxon>Mycosphaerellaceae</taxon>
        <taxon>Lecanosticta</taxon>
    </lineage>
</organism>
<feature type="domain" description="Heterokaryon incompatibility" evidence="1">
    <location>
        <begin position="51"/>
        <end position="112"/>
    </location>
</feature>
<dbReference type="PANTHER" id="PTHR10622">
    <property type="entry name" value="HET DOMAIN-CONTAINING PROTEIN"/>
    <property type="match status" value="1"/>
</dbReference>
<dbReference type="AlphaFoldDB" id="A0AAI9EA82"/>
<name>A0AAI9EA82_9PEZI</name>
<gene>
    <name evidence="3" type="ORF">LECACI_7A003996</name>
</gene>
<dbReference type="SUPFAM" id="SSF52540">
    <property type="entry name" value="P-loop containing nucleoside triphosphate hydrolases"/>
    <property type="match status" value="1"/>
</dbReference>
<dbReference type="Pfam" id="PF13191">
    <property type="entry name" value="AAA_16"/>
    <property type="match status" value="1"/>
</dbReference>
<dbReference type="PANTHER" id="PTHR10622:SF11">
    <property type="entry name" value="HET-DOMAIN-CONTAINING PROTEIN"/>
    <property type="match status" value="1"/>
</dbReference>
<evidence type="ECO:0000259" key="2">
    <source>
        <dbReference type="Pfam" id="PF13191"/>
    </source>
</evidence>
<proteinExistence type="predicted"/>
<dbReference type="Pfam" id="PF06985">
    <property type="entry name" value="HET"/>
    <property type="match status" value="1"/>
</dbReference>